<evidence type="ECO:0000313" key="1">
    <source>
        <dbReference type="EMBL" id="PTU29146.1"/>
    </source>
</evidence>
<gene>
    <name evidence="1" type="ORF">CJD38_17510</name>
</gene>
<dbReference type="EMBL" id="QANS01000008">
    <property type="protein sequence ID" value="PTU29146.1"/>
    <property type="molecule type" value="Genomic_DNA"/>
</dbReference>
<comment type="caution">
    <text evidence="1">The sequence shown here is derived from an EMBL/GenBank/DDBJ whole genome shotgun (WGS) entry which is preliminary data.</text>
</comment>
<reference evidence="1 2" key="1">
    <citation type="submission" date="2018-04" db="EMBL/GenBank/DDBJ databases">
        <title>Novel species isolated from glacier.</title>
        <authorList>
            <person name="Liu Q."/>
            <person name="Xin Y.-H."/>
        </authorList>
    </citation>
    <scope>NUCLEOTIDE SEQUENCE [LARGE SCALE GENOMIC DNA]</scope>
    <source>
        <strain evidence="1 2">GT1R17</strain>
    </source>
</reference>
<accession>A0A2T5MBP3</accession>
<keyword evidence="2" id="KW-1185">Reference proteome</keyword>
<organism evidence="1 2">
    <name type="scientific">Stenotrophobium rhamnosiphilum</name>
    <dbReference type="NCBI Taxonomy" id="2029166"/>
    <lineage>
        <taxon>Bacteria</taxon>
        <taxon>Pseudomonadati</taxon>
        <taxon>Pseudomonadota</taxon>
        <taxon>Gammaproteobacteria</taxon>
        <taxon>Nevskiales</taxon>
        <taxon>Nevskiaceae</taxon>
        <taxon>Stenotrophobium</taxon>
    </lineage>
</organism>
<evidence type="ECO:0000313" key="2">
    <source>
        <dbReference type="Proteomes" id="UP000244248"/>
    </source>
</evidence>
<dbReference type="AlphaFoldDB" id="A0A2T5MBP3"/>
<protein>
    <submittedName>
        <fullName evidence="1">Uncharacterized protein</fullName>
    </submittedName>
</protein>
<name>A0A2T5MBP3_9GAMM</name>
<sequence length="109" mass="12125">MLTPQPPIFVIEDLDVLLFKCVEEAQRFLEPWWVIEKRGVIFDALGVQLSAEIGAENASVTLKPDSSHASDLEKLLRNHLIALGEISAQDSECGLDSLVRRCIERHSVG</sequence>
<proteinExistence type="predicted"/>
<dbReference type="Proteomes" id="UP000244248">
    <property type="component" value="Unassembled WGS sequence"/>
</dbReference>
<dbReference type="RefSeq" id="WP_107941679.1">
    <property type="nucleotide sequence ID" value="NZ_QANS01000008.1"/>
</dbReference>